<dbReference type="InterPro" id="IPR017871">
    <property type="entry name" value="ABC_transporter-like_CS"/>
</dbReference>
<dbReference type="FunFam" id="3.40.50.300:FF:000016">
    <property type="entry name" value="Oligopeptide ABC transporter ATP-binding component"/>
    <property type="match status" value="1"/>
</dbReference>
<dbReference type="STRING" id="1851148.SMSP2_00949"/>
<dbReference type="InterPro" id="IPR050319">
    <property type="entry name" value="ABC_transp_ATP-bind"/>
</dbReference>
<dbReference type="GO" id="GO:0005524">
    <property type="term" value="F:ATP binding"/>
    <property type="evidence" value="ECO:0007669"/>
    <property type="project" value="UniProtKB-KW"/>
</dbReference>
<evidence type="ECO:0000259" key="5">
    <source>
        <dbReference type="PROSITE" id="PS50893"/>
    </source>
</evidence>
<dbReference type="OrthoDB" id="9806285at2"/>
<dbReference type="AlphaFoldDB" id="A0A1Q2MD16"/>
<evidence type="ECO:0000256" key="3">
    <source>
        <dbReference type="ARBA" id="ARBA00022741"/>
    </source>
</evidence>
<comment type="similarity">
    <text evidence="1">Belongs to the ABC transporter superfamily.</text>
</comment>
<keyword evidence="4" id="KW-0067">ATP-binding</keyword>
<dbReference type="CDD" id="cd03257">
    <property type="entry name" value="ABC_NikE_OppD_transporters"/>
    <property type="match status" value="1"/>
</dbReference>
<dbReference type="SUPFAM" id="SSF52540">
    <property type="entry name" value="P-loop containing nucleoside triphosphate hydrolases"/>
    <property type="match status" value="1"/>
</dbReference>
<dbReference type="RefSeq" id="WP_146682848.1">
    <property type="nucleotide sequence ID" value="NZ_CP019646.1"/>
</dbReference>
<proteinExistence type="inferred from homology"/>
<evidence type="ECO:0000256" key="4">
    <source>
        <dbReference type="ARBA" id="ARBA00022840"/>
    </source>
</evidence>
<dbReference type="GO" id="GO:0015833">
    <property type="term" value="P:peptide transport"/>
    <property type="evidence" value="ECO:0007669"/>
    <property type="project" value="InterPro"/>
</dbReference>
<evidence type="ECO:0000256" key="1">
    <source>
        <dbReference type="ARBA" id="ARBA00005417"/>
    </source>
</evidence>
<dbReference type="NCBIfam" id="TIGR01727">
    <property type="entry name" value="oligo_HPY"/>
    <property type="match status" value="1"/>
</dbReference>
<dbReference type="InterPro" id="IPR003439">
    <property type="entry name" value="ABC_transporter-like_ATP-bd"/>
</dbReference>
<dbReference type="Pfam" id="PF08352">
    <property type="entry name" value="oligo_HPY"/>
    <property type="match status" value="1"/>
</dbReference>
<reference evidence="7" key="1">
    <citation type="submission" date="2017-02" db="EMBL/GenBank/DDBJ databases">
        <title>Comparative genomics and description of representatives of a novel lineage of planctomycetes thriving in anoxic sediments.</title>
        <authorList>
            <person name="Spring S."/>
            <person name="Bunk B."/>
            <person name="Sproer C."/>
        </authorList>
    </citation>
    <scope>NUCLEOTIDE SEQUENCE [LARGE SCALE GENOMIC DNA]</scope>
    <source>
        <strain evidence="7">SM-Chi-D1</strain>
    </source>
</reference>
<evidence type="ECO:0000313" key="7">
    <source>
        <dbReference type="Proteomes" id="UP000188181"/>
    </source>
</evidence>
<dbReference type="KEGG" id="pbas:SMSP2_00949"/>
<dbReference type="SMART" id="SM00382">
    <property type="entry name" value="AAA"/>
    <property type="match status" value="1"/>
</dbReference>
<gene>
    <name evidence="6" type="primary">oppF</name>
    <name evidence="6" type="ORF">SMSP2_00949</name>
</gene>
<dbReference type="InterPro" id="IPR027417">
    <property type="entry name" value="P-loop_NTPase"/>
</dbReference>
<keyword evidence="3" id="KW-0547">Nucleotide-binding</keyword>
<sequence length="330" mass="36452">MTDKQDNIILKVRNLKTWFPIKRGIFSKTVGWVKAVNGVSFDVPAGKTLGLVGESGCGKTTVGRTILRLIPATEGSVEFEGKDIFTLGSRELRNVRRDMQIIFQDPYGSLNPRMTVANIVGESLTAHGIAKGTERGRIVAEMLEKSGLSAKYANRYPHEFSGGQRQRLGIARALALNPKLVICDEPVSALDVSIQSQIVNLLQDLQNEMGLTYIFIAHDLAVVKHISDFVAVMYLGRIMEYAGSSSLYKTPSHPYTRALISAIPEPDPNPKKKRIILQGEVPSPSNPPSGCPFHTRCPHAEERCSQQEIKLEQVSKDHFTACWKVVEKGI</sequence>
<dbReference type="PANTHER" id="PTHR43776">
    <property type="entry name" value="TRANSPORT ATP-BINDING PROTEIN"/>
    <property type="match status" value="1"/>
</dbReference>
<accession>A0A1Q2MD16</accession>
<dbReference type="GO" id="GO:0016887">
    <property type="term" value="F:ATP hydrolysis activity"/>
    <property type="evidence" value="ECO:0007669"/>
    <property type="project" value="InterPro"/>
</dbReference>
<dbReference type="InterPro" id="IPR003593">
    <property type="entry name" value="AAA+_ATPase"/>
</dbReference>
<dbReference type="PROSITE" id="PS00211">
    <property type="entry name" value="ABC_TRANSPORTER_1"/>
    <property type="match status" value="1"/>
</dbReference>
<keyword evidence="2" id="KW-0813">Transport</keyword>
<dbReference type="GO" id="GO:0055085">
    <property type="term" value="P:transmembrane transport"/>
    <property type="evidence" value="ECO:0007669"/>
    <property type="project" value="UniProtKB-ARBA"/>
</dbReference>
<protein>
    <submittedName>
        <fullName evidence="6">Stage 0 sporulation protein KE</fullName>
    </submittedName>
</protein>
<keyword evidence="7" id="KW-1185">Reference proteome</keyword>
<evidence type="ECO:0000313" key="6">
    <source>
        <dbReference type="EMBL" id="AQQ70596.1"/>
    </source>
</evidence>
<dbReference type="PROSITE" id="PS50893">
    <property type="entry name" value="ABC_TRANSPORTER_2"/>
    <property type="match status" value="1"/>
</dbReference>
<dbReference type="Proteomes" id="UP000188181">
    <property type="component" value="Chromosome"/>
</dbReference>
<dbReference type="Gene3D" id="3.40.50.300">
    <property type="entry name" value="P-loop containing nucleotide triphosphate hydrolases"/>
    <property type="match status" value="1"/>
</dbReference>
<dbReference type="PANTHER" id="PTHR43776:SF7">
    <property type="entry name" value="D,D-DIPEPTIDE TRANSPORT ATP-BINDING PROTEIN DDPF-RELATED"/>
    <property type="match status" value="1"/>
</dbReference>
<dbReference type="EMBL" id="CP019646">
    <property type="protein sequence ID" value="AQQ70596.1"/>
    <property type="molecule type" value="Genomic_DNA"/>
</dbReference>
<dbReference type="Pfam" id="PF00005">
    <property type="entry name" value="ABC_tran"/>
    <property type="match status" value="1"/>
</dbReference>
<name>A0A1Q2MD16_9BACT</name>
<evidence type="ECO:0000256" key="2">
    <source>
        <dbReference type="ARBA" id="ARBA00022448"/>
    </source>
</evidence>
<organism evidence="6 7">
    <name type="scientific">Limihaloglobus sulfuriphilus</name>
    <dbReference type="NCBI Taxonomy" id="1851148"/>
    <lineage>
        <taxon>Bacteria</taxon>
        <taxon>Pseudomonadati</taxon>
        <taxon>Planctomycetota</taxon>
        <taxon>Phycisphaerae</taxon>
        <taxon>Sedimentisphaerales</taxon>
        <taxon>Sedimentisphaeraceae</taxon>
        <taxon>Limihaloglobus</taxon>
    </lineage>
</organism>
<dbReference type="NCBIfam" id="NF008453">
    <property type="entry name" value="PRK11308.1"/>
    <property type="match status" value="1"/>
</dbReference>
<dbReference type="InterPro" id="IPR013563">
    <property type="entry name" value="Oligopep_ABC_C"/>
</dbReference>
<feature type="domain" description="ABC transporter" evidence="5">
    <location>
        <begin position="10"/>
        <end position="260"/>
    </location>
</feature>